<dbReference type="InterPro" id="IPR004107">
    <property type="entry name" value="Integrase_SAM-like_N"/>
</dbReference>
<feature type="compositionally biased region" description="Basic and acidic residues" evidence="6">
    <location>
        <begin position="55"/>
        <end position="69"/>
    </location>
</feature>
<dbReference type="PROSITE" id="PS51900">
    <property type="entry name" value="CB"/>
    <property type="match status" value="1"/>
</dbReference>
<dbReference type="InterPro" id="IPR002104">
    <property type="entry name" value="Integrase_catalytic"/>
</dbReference>
<protein>
    <submittedName>
        <fullName evidence="9">Tyrosine recombinase XerD</fullName>
    </submittedName>
</protein>
<dbReference type="PROSITE" id="PS51898">
    <property type="entry name" value="TYR_RECOMBINASE"/>
    <property type="match status" value="1"/>
</dbReference>
<evidence type="ECO:0000313" key="10">
    <source>
        <dbReference type="Proteomes" id="UP000237968"/>
    </source>
</evidence>
<dbReference type="InterPro" id="IPR013762">
    <property type="entry name" value="Integrase-like_cat_sf"/>
</dbReference>
<gene>
    <name evidence="9" type="primary">xerD_4</name>
    <name evidence="9" type="ORF">ENSA5_62800</name>
</gene>
<dbReference type="PANTHER" id="PTHR30349">
    <property type="entry name" value="PHAGE INTEGRASE-RELATED"/>
    <property type="match status" value="1"/>
</dbReference>
<organism evidence="9 10">
    <name type="scientific">Enhygromyxa salina</name>
    <dbReference type="NCBI Taxonomy" id="215803"/>
    <lineage>
        <taxon>Bacteria</taxon>
        <taxon>Pseudomonadati</taxon>
        <taxon>Myxococcota</taxon>
        <taxon>Polyangia</taxon>
        <taxon>Nannocystales</taxon>
        <taxon>Nannocystaceae</taxon>
        <taxon>Enhygromyxa</taxon>
    </lineage>
</organism>
<dbReference type="EMBL" id="PVNK01000274">
    <property type="protein sequence ID" value="PRP90661.1"/>
    <property type="molecule type" value="Genomic_DNA"/>
</dbReference>
<feature type="domain" description="Tyr recombinase" evidence="7">
    <location>
        <begin position="197"/>
        <end position="377"/>
    </location>
</feature>
<keyword evidence="4" id="KW-0233">DNA recombination</keyword>
<evidence type="ECO:0000256" key="2">
    <source>
        <dbReference type="ARBA" id="ARBA00022908"/>
    </source>
</evidence>
<dbReference type="AlphaFoldDB" id="A0A2S9XDA1"/>
<reference evidence="9 10" key="1">
    <citation type="submission" date="2018-03" db="EMBL/GenBank/DDBJ databases">
        <title>Draft Genome Sequences of the Obligatory Marine Myxobacteria Enhygromyxa salina SWB005.</title>
        <authorList>
            <person name="Poehlein A."/>
            <person name="Moghaddam J.A."/>
            <person name="Harms H."/>
            <person name="Alanjari M."/>
            <person name="Koenig G.M."/>
            <person name="Daniel R."/>
            <person name="Schaeberle T.F."/>
        </authorList>
    </citation>
    <scope>NUCLEOTIDE SEQUENCE [LARGE SCALE GENOMIC DNA]</scope>
    <source>
        <strain evidence="9 10">SWB005</strain>
    </source>
</reference>
<dbReference type="InterPro" id="IPR010998">
    <property type="entry name" value="Integrase_recombinase_N"/>
</dbReference>
<evidence type="ECO:0000259" key="7">
    <source>
        <dbReference type="PROSITE" id="PS51898"/>
    </source>
</evidence>
<evidence type="ECO:0000256" key="1">
    <source>
        <dbReference type="ARBA" id="ARBA00008857"/>
    </source>
</evidence>
<comment type="caution">
    <text evidence="9">The sequence shown here is derived from an EMBL/GenBank/DDBJ whole genome shotgun (WGS) entry which is preliminary data.</text>
</comment>
<dbReference type="CDD" id="cd01189">
    <property type="entry name" value="INT_ICEBs1_C_like"/>
    <property type="match status" value="1"/>
</dbReference>
<dbReference type="Pfam" id="PF14659">
    <property type="entry name" value="Phage_int_SAM_3"/>
    <property type="match status" value="1"/>
</dbReference>
<dbReference type="InterPro" id="IPR044068">
    <property type="entry name" value="CB"/>
</dbReference>
<dbReference type="Pfam" id="PF00589">
    <property type="entry name" value="Phage_integrase"/>
    <property type="match status" value="1"/>
</dbReference>
<dbReference type="Proteomes" id="UP000237968">
    <property type="component" value="Unassembled WGS sequence"/>
</dbReference>
<dbReference type="GO" id="GO:0003677">
    <property type="term" value="F:DNA binding"/>
    <property type="evidence" value="ECO:0007669"/>
    <property type="project" value="UniProtKB-UniRule"/>
</dbReference>
<evidence type="ECO:0000259" key="8">
    <source>
        <dbReference type="PROSITE" id="PS51900"/>
    </source>
</evidence>
<feature type="domain" description="Core-binding (CB)" evidence="8">
    <location>
        <begin position="99"/>
        <end position="177"/>
    </location>
</feature>
<dbReference type="GO" id="GO:0006310">
    <property type="term" value="P:DNA recombination"/>
    <property type="evidence" value="ECO:0007669"/>
    <property type="project" value="UniProtKB-KW"/>
</dbReference>
<accession>A0A2S9XDA1</accession>
<dbReference type="SUPFAM" id="SSF56349">
    <property type="entry name" value="DNA breaking-rejoining enzymes"/>
    <property type="match status" value="1"/>
</dbReference>
<dbReference type="GO" id="GO:0015074">
    <property type="term" value="P:DNA integration"/>
    <property type="evidence" value="ECO:0007669"/>
    <property type="project" value="UniProtKB-KW"/>
</dbReference>
<feature type="compositionally biased region" description="Low complexity" evidence="6">
    <location>
        <begin position="72"/>
        <end position="87"/>
    </location>
</feature>
<dbReference type="Gene3D" id="1.10.150.130">
    <property type="match status" value="1"/>
</dbReference>
<evidence type="ECO:0000313" key="9">
    <source>
        <dbReference type="EMBL" id="PRP90661.1"/>
    </source>
</evidence>
<proteinExistence type="inferred from homology"/>
<dbReference type="Gene3D" id="1.10.443.10">
    <property type="entry name" value="Intergrase catalytic core"/>
    <property type="match status" value="1"/>
</dbReference>
<feature type="region of interest" description="Disordered" evidence="6">
    <location>
        <begin position="32"/>
        <end position="94"/>
    </location>
</feature>
<name>A0A2S9XDA1_9BACT</name>
<keyword evidence="10" id="KW-1185">Reference proteome</keyword>
<keyword evidence="2" id="KW-0229">DNA integration</keyword>
<dbReference type="PANTHER" id="PTHR30349:SF64">
    <property type="entry name" value="PROPHAGE INTEGRASE INTD-RELATED"/>
    <property type="match status" value="1"/>
</dbReference>
<evidence type="ECO:0000256" key="3">
    <source>
        <dbReference type="ARBA" id="ARBA00023125"/>
    </source>
</evidence>
<evidence type="ECO:0000256" key="6">
    <source>
        <dbReference type="SAM" id="MobiDB-lite"/>
    </source>
</evidence>
<evidence type="ECO:0000256" key="4">
    <source>
        <dbReference type="ARBA" id="ARBA00023172"/>
    </source>
</evidence>
<dbReference type="InterPro" id="IPR050090">
    <property type="entry name" value="Tyrosine_recombinase_XerCD"/>
</dbReference>
<comment type="similarity">
    <text evidence="1">Belongs to the 'phage' integrase family.</text>
</comment>
<evidence type="ECO:0000256" key="5">
    <source>
        <dbReference type="PROSITE-ProRule" id="PRU01248"/>
    </source>
</evidence>
<sequence length="404" mass="46063">MDERCRSSENAMTVNLRPYRRGGWEVDIRVRLGDGRKYRERRKSPVASKSGSRSWGEERERHLLKHGPDPKPSSAALEASPAPTTTEDQTKQEVPTLAEFAPRYIEGYSRANREKHSTTKSKQCHLRVHLLPMFGDRRLDQLRQEDIQRLKGKLAELSAKTVNNVLTTLSTMLKAAVDWDVIPEMPVRIKQLKVTTPEMDFYDFDEYERIVEAAKTFDPRIHIMVLLGGDAGLRPGEVRALQWVAIDFRRRLLTVDRAEYDGHVGLPKHDKIRRLPMTKRLAAALHAHRHLRGPNVLYRDEGTTLTVMVARRWLKKTLKLANLRDRGPHTLRHSFCSHLAMRGAPARAIQELAGHSDLATTQRYMHLSPAALERSIRLLEDRGSLCDQDTNSSGFGDIVETLGL</sequence>
<dbReference type="InterPro" id="IPR011010">
    <property type="entry name" value="DNA_brk_join_enz"/>
</dbReference>
<keyword evidence="3 5" id="KW-0238">DNA-binding</keyword>